<proteinExistence type="predicted"/>
<dbReference type="Pfam" id="PF07690">
    <property type="entry name" value="MFS_1"/>
    <property type="match status" value="1"/>
</dbReference>
<gene>
    <name evidence="8" type="ORF">CONCODRAFT_11512</name>
</gene>
<evidence type="ECO:0000256" key="5">
    <source>
        <dbReference type="ARBA" id="ARBA00023136"/>
    </source>
</evidence>
<dbReference type="PROSITE" id="PS50850">
    <property type="entry name" value="MFS"/>
    <property type="match status" value="1"/>
</dbReference>
<comment type="subcellular location">
    <subcellularLocation>
        <location evidence="1">Membrane</location>
        <topology evidence="1">Multi-pass membrane protein</topology>
    </subcellularLocation>
</comment>
<feature type="domain" description="Major facilitator superfamily (MFS) profile" evidence="7">
    <location>
        <begin position="52"/>
        <end position="389"/>
    </location>
</feature>
<feature type="transmembrane region" description="Helical" evidence="6">
    <location>
        <begin position="90"/>
        <end position="107"/>
    </location>
</feature>
<feature type="transmembrane region" description="Helical" evidence="6">
    <location>
        <begin position="52"/>
        <end position="70"/>
    </location>
</feature>
<dbReference type="InterPro" id="IPR036259">
    <property type="entry name" value="MFS_trans_sf"/>
</dbReference>
<evidence type="ECO:0000256" key="4">
    <source>
        <dbReference type="ARBA" id="ARBA00022989"/>
    </source>
</evidence>
<dbReference type="FunFam" id="1.20.1250.20:FF:000018">
    <property type="entry name" value="MFS transporter permease"/>
    <property type="match status" value="1"/>
</dbReference>
<organism evidence="8 9">
    <name type="scientific">Conidiobolus coronatus (strain ATCC 28846 / CBS 209.66 / NRRL 28638)</name>
    <name type="common">Delacroixia coronata</name>
    <dbReference type="NCBI Taxonomy" id="796925"/>
    <lineage>
        <taxon>Eukaryota</taxon>
        <taxon>Fungi</taxon>
        <taxon>Fungi incertae sedis</taxon>
        <taxon>Zoopagomycota</taxon>
        <taxon>Entomophthoromycotina</taxon>
        <taxon>Entomophthoromycetes</taxon>
        <taxon>Entomophthorales</taxon>
        <taxon>Ancylistaceae</taxon>
        <taxon>Conidiobolus</taxon>
    </lineage>
</organism>
<feature type="transmembrane region" description="Helical" evidence="6">
    <location>
        <begin position="178"/>
        <end position="199"/>
    </location>
</feature>
<dbReference type="EMBL" id="KQ964706">
    <property type="protein sequence ID" value="KXN66605.1"/>
    <property type="molecule type" value="Genomic_DNA"/>
</dbReference>
<sequence length="389" mass="45131">MTVIGSKIEKDIVVNEEDIITNNNDLQLTSQQQLKYNEVELKRINKKIDSRIIPLVVTSFLLNFLDRVNIGYARLYNLEADLGINQFEYSWTLTIFFFGYIMFDIPSNLMIKKWRPRLWISRIMITWGIISSSFAAVYNFQGMLAARFFLGVAEAGLSPGLLFYLSCWYTRKEQAIRYSYFFAGNCLSAIIAGPLAFGVSKMNGVLGLKSWQWIFIIEGVPSIIFGFFILLLMPNSPSEATWLTPEEKSFVLKQLREDNIESENFRIDWKQFKEAFMDYKIWLFVLLYFTMTMPFYCMAQLLPTIIKSMGYSSQDTMLLTIPPYATATLVNILNSWHSDYKKERCFHQILPLFLAISGYSTLLTVEDQTSKYIGAYITVVGFWHLFQLL</sequence>
<evidence type="ECO:0000313" key="8">
    <source>
        <dbReference type="EMBL" id="KXN66605.1"/>
    </source>
</evidence>
<dbReference type="GO" id="GO:0022857">
    <property type="term" value="F:transmembrane transporter activity"/>
    <property type="evidence" value="ECO:0007669"/>
    <property type="project" value="InterPro"/>
</dbReference>
<dbReference type="Proteomes" id="UP000070444">
    <property type="component" value="Unassembled WGS sequence"/>
</dbReference>
<keyword evidence="5 6" id="KW-0472">Membrane</keyword>
<dbReference type="InterPro" id="IPR011701">
    <property type="entry name" value="MFS"/>
</dbReference>
<keyword evidence="2" id="KW-0813">Transport</keyword>
<dbReference type="GO" id="GO:0016020">
    <property type="term" value="C:membrane"/>
    <property type="evidence" value="ECO:0007669"/>
    <property type="project" value="UniProtKB-SubCell"/>
</dbReference>
<dbReference type="OrthoDB" id="3639251at2759"/>
<reference evidence="8 9" key="1">
    <citation type="journal article" date="2015" name="Genome Biol. Evol.">
        <title>Phylogenomic analyses indicate that early fungi evolved digesting cell walls of algal ancestors of land plants.</title>
        <authorList>
            <person name="Chang Y."/>
            <person name="Wang S."/>
            <person name="Sekimoto S."/>
            <person name="Aerts A.L."/>
            <person name="Choi C."/>
            <person name="Clum A."/>
            <person name="LaButti K.M."/>
            <person name="Lindquist E.A."/>
            <person name="Yee Ngan C."/>
            <person name="Ohm R.A."/>
            <person name="Salamov A.A."/>
            <person name="Grigoriev I.V."/>
            <person name="Spatafora J.W."/>
            <person name="Berbee M.L."/>
        </authorList>
    </citation>
    <scope>NUCLEOTIDE SEQUENCE [LARGE SCALE GENOMIC DNA]</scope>
    <source>
        <strain evidence="8 9">NRRL 28638</strain>
    </source>
</reference>
<protein>
    <submittedName>
        <fullName evidence="8">MFS general substrate transporter</fullName>
    </submittedName>
</protein>
<evidence type="ECO:0000256" key="1">
    <source>
        <dbReference type="ARBA" id="ARBA00004141"/>
    </source>
</evidence>
<dbReference type="SUPFAM" id="SSF103473">
    <property type="entry name" value="MFS general substrate transporter"/>
    <property type="match status" value="1"/>
</dbReference>
<evidence type="ECO:0000256" key="6">
    <source>
        <dbReference type="SAM" id="Phobius"/>
    </source>
</evidence>
<name>A0A137NUW1_CONC2</name>
<feature type="transmembrane region" description="Helical" evidence="6">
    <location>
        <begin position="316"/>
        <end position="333"/>
    </location>
</feature>
<dbReference type="PANTHER" id="PTHR43791">
    <property type="entry name" value="PERMEASE-RELATED"/>
    <property type="match status" value="1"/>
</dbReference>
<dbReference type="STRING" id="796925.A0A137NUW1"/>
<evidence type="ECO:0000259" key="7">
    <source>
        <dbReference type="PROSITE" id="PS50850"/>
    </source>
</evidence>
<evidence type="ECO:0000256" key="3">
    <source>
        <dbReference type="ARBA" id="ARBA00022692"/>
    </source>
</evidence>
<keyword evidence="3 6" id="KW-0812">Transmembrane</keyword>
<feature type="transmembrane region" description="Helical" evidence="6">
    <location>
        <begin position="279"/>
        <end position="296"/>
    </location>
</feature>
<dbReference type="PANTHER" id="PTHR43791:SF36">
    <property type="entry name" value="TRANSPORTER, PUTATIVE (AFU_ORTHOLOGUE AFUA_6G08340)-RELATED"/>
    <property type="match status" value="1"/>
</dbReference>
<evidence type="ECO:0000313" key="9">
    <source>
        <dbReference type="Proteomes" id="UP000070444"/>
    </source>
</evidence>
<feature type="transmembrane region" description="Helical" evidence="6">
    <location>
        <begin position="211"/>
        <end position="233"/>
    </location>
</feature>
<dbReference type="InterPro" id="IPR020846">
    <property type="entry name" value="MFS_dom"/>
</dbReference>
<evidence type="ECO:0000256" key="2">
    <source>
        <dbReference type="ARBA" id="ARBA00022448"/>
    </source>
</evidence>
<feature type="transmembrane region" description="Helical" evidence="6">
    <location>
        <begin position="144"/>
        <end position="166"/>
    </location>
</feature>
<accession>A0A137NUW1</accession>
<feature type="transmembrane region" description="Helical" evidence="6">
    <location>
        <begin position="119"/>
        <end position="138"/>
    </location>
</feature>
<dbReference type="AlphaFoldDB" id="A0A137NUW1"/>
<keyword evidence="4 6" id="KW-1133">Transmembrane helix</keyword>
<keyword evidence="9" id="KW-1185">Reference proteome</keyword>
<dbReference type="Gene3D" id="1.20.1250.20">
    <property type="entry name" value="MFS general substrate transporter like domains"/>
    <property type="match status" value="2"/>
</dbReference>